<protein>
    <submittedName>
        <fullName evidence="2">Uncharacterized protein</fullName>
    </submittedName>
</protein>
<keyword evidence="3" id="KW-1185">Reference proteome</keyword>
<sequence>MSTTFIRLWGGRLAAQEQTVQHHAGQHVEDEVEVDVVADLAARQGAVEQQAVHRDARRHERALEGGGQVGVEVHGGDEAGQQVDGHLVAEPALVARHGEQVTAQGAGVGHGERGAVVGPHHDVDHQVALVGPPPVQRGLADVRRRGEGVHRQPVVPHLAQQQQRGVEDLGLALTRDAGAGRRLPARPGGVALGDGGHLSDPLGTPG</sequence>
<gene>
    <name evidence="2" type="ORF">GCM10025868_00120</name>
</gene>
<evidence type="ECO:0000313" key="3">
    <source>
        <dbReference type="Proteomes" id="UP001157017"/>
    </source>
</evidence>
<dbReference type="Proteomes" id="UP001157017">
    <property type="component" value="Unassembled WGS sequence"/>
</dbReference>
<name>A0ABQ6J9C7_9ACTN</name>
<feature type="compositionally biased region" description="Low complexity" evidence="1">
    <location>
        <begin position="178"/>
        <end position="189"/>
    </location>
</feature>
<accession>A0ABQ6J9C7</accession>
<feature type="region of interest" description="Disordered" evidence="1">
    <location>
        <begin position="178"/>
        <end position="206"/>
    </location>
</feature>
<comment type="caution">
    <text evidence="2">The sequence shown here is derived from an EMBL/GenBank/DDBJ whole genome shotgun (WGS) entry which is preliminary data.</text>
</comment>
<proteinExistence type="predicted"/>
<evidence type="ECO:0000313" key="2">
    <source>
        <dbReference type="EMBL" id="GMA84762.1"/>
    </source>
</evidence>
<organism evidence="2 3">
    <name type="scientific">Angustibacter aerolatus</name>
    <dbReference type="NCBI Taxonomy" id="1162965"/>
    <lineage>
        <taxon>Bacteria</taxon>
        <taxon>Bacillati</taxon>
        <taxon>Actinomycetota</taxon>
        <taxon>Actinomycetes</taxon>
        <taxon>Kineosporiales</taxon>
        <taxon>Kineosporiaceae</taxon>
    </lineage>
</organism>
<evidence type="ECO:0000256" key="1">
    <source>
        <dbReference type="SAM" id="MobiDB-lite"/>
    </source>
</evidence>
<dbReference type="EMBL" id="BSUZ01000001">
    <property type="protein sequence ID" value="GMA84762.1"/>
    <property type="molecule type" value="Genomic_DNA"/>
</dbReference>
<reference evidence="3" key="1">
    <citation type="journal article" date="2019" name="Int. J. Syst. Evol. Microbiol.">
        <title>The Global Catalogue of Microorganisms (GCM) 10K type strain sequencing project: providing services to taxonomists for standard genome sequencing and annotation.</title>
        <authorList>
            <consortium name="The Broad Institute Genomics Platform"/>
            <consortium name="The Broad Institute Genome Sequencing Center for Infectious Disease"/>
            <person name="Wu L."/>
            <person name="Ma J."/>
        </authorList>
    </citation>
    <scope>NUCLEOTIDE SEQUENCE [LARGE SCALE GENOMIC DNA]</scope>
    <source>
        <strain evidence="3">NBRC 108730</strain>
    </source>
</reference>